<dbReference type="AlphaFoldDB" id="A0A168E0C7"/>
<comment type="similarity">
    <text evidence="1">Belongs to the AB hydrolase superfamily.</text>
</comment>
<dbReference type="InterPro" id="IPR000073">
    <property type="entry name" value="AB_hydrolase_1"/>
</dbReference>
<dbReference type="Gene3D" id="3.40.50.1820">
    <property type="entry name" value="alpha/beta hydrolase"/>
    <property type="match status" value="1"/>
</dbReference>
<dbReference type="Pfam" id="PF12697">
    <property type="entry name" value="Abhydrolase_6"/>
    <property type="match status" value="1"/>
</dbReference>
<evidence type="ECO:0000256" key="1">
    <source>
        <dbReference type="ARBA" id="ARBA00008645"/>
    </source>
</evidence>
<dbReference type="InterPro" id="IPR029058">
    <property type="entry name" value="AB_hydrolase_fold"/>
</dbReference>
<dbReference type="OrthoDB" id="2851338at2759"/>
<dbReference type="PANTHER" id="PTHR43039">
    <property type="entry name" value="ESTERASE-RELATED"/>
    <property type="match status" value="1"/>
</dbReference>
<evidence type="ECO:0000313" key="4">
    <source>
        <dbReference type="Proteomes" id="UP000078544"/>
    </source>
</evidence>
<organism evidence="3 4">
    <name type="scientific">Moelleriella libera RCEF 2490</name>
    <dbReference type="NCBI Taxonomy" id="1081109"/>
    <lineage>
        <taxon>Eukaryota</taxon>
        <taxon>Fungi</taxon>
        <taxon>Dikarya</taxon>
        <taxon>Ascomycota</taxon>
        <taxon>Pezizomycotina</taxon>
        <taxon>Sordariomycetes</taxon>
        <taxon>Hypocreomycetidae</taxon>
        <taxon>Hypocreales</taxon>
        <taxon>Clavicipitaceae</taxon>
        <taxon>Moelleriella</taxon>
    </lineage>
</organism>
<dbReference type="EMBL" id="AZGY01000005">
    <property type="protein sequence ID" value="KZZ98288.1"/>
    <property type="molecule type" value="Genomic_DNA"/>
</dbReference>
<gene>
    <name evidence="3" type="ORF">AAL_02806</name>
</gene>
<keyword evidence="4" id="KW-1185">Reference proteome</keyword>
<name>A0A168E0C7_9HYPO</name>
<comment type="caution">
    <text evidence="3">The sequence shown here is derived from an EMBL/GenBank/DDBJ whole genome shotgun (WGS) entry which is preliminary data.</text>
</comment>
<dbReference type="Proteomes" id="UP000078544">
    <property type="component" value="Unassembled WGS sequence"/>
</dbReference>
<accession>A0A168E0C7</accession>
<sequence length="539" mass="58299">MSPPGILCVAMTPRPGLAPAQFHDWYNNEHGPTRLRMPDVFASGLRYSAAAGGQPAFLALYDITAMSRLEADAYTALRAHRSPREAATIGQVDVERRLYDLVYARQSSSFVPMAQLTDAEAAGIVTVAVEVELMGVPGAADQYRAWFQDEHAEMLAKVPGWLRSRLFRTTPPLVVGNTGSEARCFCLHDYAPQNGLGGPEHTASMDTPRRTDVFTKYVAAETRQTWSLFYIFGPAPRDLASLSAAAAAFRSPDGTTVTSPGPDAVISSSITTRDALTIPYRLEGNPSPDAPVIAFVNSLLTSLHMWDALVAILRRDRPDVRILRYDARGRHAIPQPPVAATLDTVTDDLLQVLDALRIPRLHALVGVSMGGATTLSFALKHPSRLGRFIACDFNAASSPANTQAWKDRIAVAEADAGNGIETLAVQTVERWFHPASRQKHDTAAAAMTQMVARNSVQGFRESCTALWDYDLRPGMAGCRVPGLFVAGEADAKGALVRAMDGFRGLLGAGGAQLRVVPQTGHLPMFEDADAFWNVVCDFL</sequence>
<protein>
    <submittedName>
        <fullName evidence="3">Dimeric alpha-beta barrel</fullName>
    </submittedName>
</protein>
<proteinExistence type="inferred from homology"/>
<evidence type="ECO:0000259" key="2">
    <source>
        <dbReference type="Pfam" id="PF12697"/>
    </source>
</evidence>
<feature type="domain" description="AB hydrolase-1" evidence="2">
    <location>
        <begin position="304"/>
        <end position="531"/>
    </location>
</feature>
<reference evidence="3 4" key="1">
    <citation type="journal article" date="2016" name="Genome Biol. Evol.">
        <title>Divergent and convergent evolution of fungal pathogenicity.</title>
        <authorList>
            <person name="Shang Y."/>
            <person name="Xiao G."/>
            <person name="Zheng P."/>
            <person name="Cen K."/>
            <person name="Zhan S."/>
            <person name="Wang C."/>
        </authorList>
    </citation>
    <scope>NUCLEOTIDE SEQUENCE [LARGE SCALE GENOMIC DNA]</scope>
    <source>
        <strain evidence="3 4">RCEF 2490</strain>
    </source>
</reference>
<dbReference type="SUPFAM" id="SSF53474">
    <property type="entry name" value="alpha/beta-Hydrolases"/>
    <property type="match status" value="1"/>
</dbReference>
<dbReference type="STRING" id="1081109.A0A168E0C7"/>
<evidence type="ECO:0000313" key="3">
    <source>
        <dbReference type="EMBL" id="KZZ98288.1"/>
    </source>
</evidence>